<organism evidence="1 2">
    <name type="scientific">Archangium gephyra</name>
    <dbReference type="NCBI Taxonomy" id="48"/>
    <lineage>
        <taxon>Bacteria</taxon>
        <taxon>Pseudomonadati</taxon>
        <taxon>Myxococcota</taxon>
        <taxon>Myxococcia</taxon>
        <taxon>Myxococcales</taxon>
        <taxon>Cystobacterineae</taxon>
        <taxon>Archangiaceae</taxon>
        <taxon>Archangium</taxon>
    </lineage>
</organism>
<accession>A0A2W5SX13</accession>
<proteinExistence type="predicted"/>
<evidence type="ECO:0000313" key="1">
    <source>
        <dbReference type="EMBL" id="PZR07322.1"/>
    </source>
</evidence>
<sequence length="202" mass="22783">MSDQVPERFVEAQRLIESGEYEAATKFCVMLWREGDFHERTLMVRRLLPKLATSHPPARAEFQSLRDGLTPHLDEPPAYVRWIQLCHALDDGAPVLQWLETVDLDARTVQIAIGDDRVYGFAERAEALGAFARLIDLKRAEADARRQLADDPKARHDDSLVMSLVHHFQFARKALAALGRTEDDARLVALIETLARDFGPGA</sequence>
<dbReference type="Proteomes" id="UP000249061">
    <property type="component" value="Unassembled WGS sequence"/>
</dbReference>
<evidence type="ECO:0008006" key="3">
    <source>
        <dbReference type="Google" id="ProtNLM"/>
    </source>
</evidence>
<evidence type="ECO:0000313" key="2">
    <source>
        <dbReference type="Proteomes" id="UP000249061"/>
    </source>
</evidence>
<gene>
    <name evidence="1" type="ORF">DI536_28135</name>
</gene>
<protein>
    <recommendedName>
        <fullName evidence="3">Tetratricopeptide repeat protein</fullName>
    </recommendedName>
</protein>
<dbReference type="AlphaFoldDB" id="A0A2W5SX13"/>
<name>A0A2W5SX13_9BACT</name>
<comment type="caution">
    <text evidence="1">The sequence shown here is derived from an EMBL/GenBank/DDBJ whole genome shotgun (WGS) entry which is preliminary data.</text>
</comment>
<dbReference type="EMBL" id="QFQP01000032">
    <property type="protein sequence ID" value="PZR07322.1"/>
    <property type="molecule type" value="Genomic_DNA"/>
</dbReference>
<reference evidence="1 2" key="1">
    <citation type="submission" date="2017-08" db="EMBL/GenBank/DDBJ databases">
        <title>Infants hospitalized years apart are colonized by the same room-sourced microbial strains.</title>
        <authorList>
            <person name="Brooks B."/>
            <person name="Olm M.R."/>
            <person name="Firek B.A."/>
            <person name="Baker R."/>
            <person name="Thomas B.C."/>
            <person name="Morowitz M.J."/>
            <person name="Banfield J.F."/>
        </authorList>
    </citation>
    <scope>NUCLEOTIDE SEQUENCE [LARGE SCALE GENOMIC DNA]</scope>
    <source>
        <strain evidence="1">S2_003_000_R2_14</strain>
    </source>
</reference>